<dbReference type="Proteomes" id="UP000193411">
    <property type="component" value="Unassembled WGS sequence"/>
</dbReference>
<dbReference type="AlphaFoldDB" id="A0A1Y2I0T3"/>
<comment type="caution">
    <text evidence="1">The sequence shown here is derived from an EMBL/GenBank/DDBJ whole genome shotgun (WGS) entry which is preliminary data.</text>
</comment>
<accession>A0A1Y2I0T3</accession>
<proteinExistence type="predicted"/>
<sequence length="227" mass="24565">MSRPFTRCVGSKNERYVPTPQSTFRRQKTVHLRSFLLTLRLLRLDAFLGAAGGSCWLLPGCCCCCCCVESHSRRLIHILTHKHVGAIAARHGLIARVRRIVATTRDISGLRLRIPSCCRVAPHIVPCVGGRGSIPGGTCRIRSVAMLGTTTGRPVQVRPGALRAVARMLLVGRRRVLGHVRRLARHGRAAQVVEGAHSTSKKQSANATTASYRGCSGDAIMGTDSSQ</sequence>
<protein>
    <submittedName>
        <fullName evidence="1">Uncharacterized protein</fullName>
    </submittedName>
</protein>
<name>A0A1Y2I0T3_9FUNG</name>
<gene>
    <name evidence="1" type="ORF">BCR44DRAFT_1285406</name>
</gene>
<dbReference type="EMBL" id="MCFL01000007">
    <property type="protein sequence ID" value="ORZ39002.1"/>
    <property type="molecule type" value="Genomic_DNA"/>
</dbReference>
<evidence type="ECO:0000313" key="1">
    <source>
        <dbReference type="EMBL" id="ORZ39002.1"/>
    </source>
</evidence>
<evidence type="ECO:0000313" key="2">
    <source>
        <dbReference type="Proteomes" id="UP000193411"/>
    </source>
</evidence>
<organism evidence="1 2">
    <name type="scientific">Catenaria anguillulae PL171</name>
    <dbReference type="NCBI Taxonomy" id="765915"/>
    <lineage>
        <taxon>Eukaryota</taxon>
        <taxon>Fungi</taxon>
        <taxon>Fungi incertae sedis</taxon>
        <taxon>Blastocladiomycota</taxon>
        <taxon>Blastocladiomycetes</taxon>
        <taxon>Blastocladiales</taxon>
        <taxon>Catenariaceae</taxon>
        <taxon>Catenaria</taxon>
    </lineage>
</organism>
<reference evidence="1 2" key="1">
    <citation type="submission" date="2016-07" db="EMBL/GenBank/DDBJ databases">
        <title>Pervasive Adenine N6-methylation of Active Genes in Fungi.</title>
        <authorList>
            <consortium name="DOE Joint Genome Institute"/>
            <person name="Mondo S.J."/>
            <person name="Dannebaum R.O."/>
            <person name="Kuo R.C."/>
            <person name="Labutti K."/>
            <person name="Haridas S."/>
            <person name="Kuo A."/>
            <person name="Salamov A."/>
            <person name="Ahrendt S.R."/>
            <person name="Lipzen A."/>
            <person name="Sullivan W."/>
            <person name="Andreopoulos W.B."/>
            <person name="Clum A."/>
            <person name="Lindquist E."/>
            <person name="Daum C."/>
            <person name="Ramamoorthy G.K."/>
            <person name="Gryganskyi A."/>
            <person name="Culley D."/>
            <person name="Magnuson J.K."/>
            <person name="James T.Y."/>
            <person name="O'Malley M.A."/>
            <person name="Stajich J.E."/>
            <person name="Spatafora J.W."/>
            <person name="Visel A."/>
            <person name="Grigoriev I.V."/>
        </authorList>
    </citation>
    <scope>NUCLEOTIDE SEQUENCE [LARGE SCALE GENOMIC DNA]</scope>
    <source>
        <strain evidence="1 2">PL171</strain>
    </source>
</reference>
<keyword evidence="2" id="KW-1185">Reference proteome</keyword>